<keyword evidence="16" id="KW-0468">Viral matrix protein</keyword>
<evidence type="ECO:0000256" key="13">
    <source>
        <dbReference type="ARBA" id="ARBA00022870"/>
    </source>
</evidence>
<evidence type="ECO:0000256" key="5">
    <source>
        <dbReference type="ARBA" id="ARBA00022462"/>
    </source>
</evidence>
<evidence type="ECO:0000256" key="7">
    <source>
        <dbReference type="ARBA" id="ARBA00022562"/>
    </source>
</evidence>
<keyword evidence="7" id="KW-1048">Host nucleus</keyword>
<sequence length="229" mass="26299">MKSIRQLLSLAKKEKKREKKSTHGSHSMEWESPPSYNEIKSPSAPIFGYDYEDMEYLPTLGVQTLKLQYKCVLQVRSESPFTSYLDAVDNVANWEKQYNGFSGKKPFYRAVMVRAVQAMKANPMSLQDGRSPEYTSEIEGRCLVFHSLGHIPPMMYVCEQFTRDWSGRRNQGIVNVKIWVGVTDTLDNLDQIFDPKKHFSEEEMLSAATILGLEVKKSSDNNYIISKSY</sequence>
<keyword evidence="14" id="KW-0472">Membrane</keyword>
<evidence type="ECO:0000256" key="14">
    <source>
        <dbReference type="ARBA" id="ARBA00023136"/>
    </source>
</evidence>
<evidence type="ECO:0000256" key="16">
    <source>
        <dbReference type="ARBA" id="ARBA00023311"/>
    </source>
</evidence>
<comment type="subcellular location">
    <subcellularLocation>
        <location evidence="1">Host cytoplasm</location>
    </subcellularLocation>
    <subcellularLocation>
        <location evidence="17">Host nucleus membrane</location>
        <topology evidence="17">Peripheral membrane protein</topology>
    </subcellularLocation>
    <subcellularLocation>
        <location evidence="2">Virion</location>
    </subcellularLocation>
</comment>
<dbReference type="InterPro" id="IPR009397">
    <property type="entry name" value="Vesiculo_matrix"/>
</dbReference>
<organismHost>
    <name type="scientific">Gracilinanus microtarsus</name>
    <name type="common">Brazilian gracile mouse opossum</name>
    <dbReference type="NCBI Taxonomy" id="126289"/>
</organismHost>
<dbReference type="SUPFAM" id="SSF75404">
    <property type="entry name" value="VSV matrix protein"/>
    <property type="match status" value="1"/>
</dbReference>
<dbReference type="InterPro" id="IPR036711">
    <property type="entry name" value="VSV_matrix_sf"/>
</dbReference>
<feature type="compositionally biased region" description="Basic residues" evidence="19">
    <location>
        <begin position="13"/>
        <end position="23"/>
    </location>
</feature>
<dbReference type="GO" id="GO:0030430">
    <property type="term" value="C:host cell cytoplasm"/>
    <property type="evidence" value="ECO:0007669"/>
    <property type="project" value="UniProtKB-SubCell"/>
</dbReference>
<evidence type="ECO:0000256" key="3">
    <source>
        <dbReference type="ARBA" id="ARBA00010182"/>
    </source>
</evidence>
<accession>A0A1I9L1X0</accession>
<evidence type="ECO:0000256" key="4">
    <source>
        <dbReference type="ARBA" id="ARBA00017678"/>
    </source>
</evidence>
<evidence type="ECO:0000256" key="17">
    <source>
        <dbReference type="ARBA" id="ARBA00037802"/>
    </source>
</evidence>
<dbReference type="Proteomes" id="UP000232714">
    <property type="component" value="Genome"/>
</dbReference>
<keyword evidence="21" id="KW-1185">Reference proteome</keyword>
<keyword evidence="8" id="KW-0945">Host-virus interaction</keyword>
<dbReference type="GeneID" id="37616376"/>
<dbReference type="Gene3D" id="3.10.460.10">
    <property type="entry name" value="VSV matrix protein"/>
    <property type="match status" value="1"/>
</dbReference>
<evidence type="ECO:0000256" key="11">
    <source>
        <dbReference type="ARBA" id="ARBA00022703"/>
    </source>
</evidence>
<keyword evidence="5" id="KW-1187">Viral budding via the host ESCRT complexes</keyword>
<dbReference type="GO" id="GO:0039660">
    <property type="term" value="F:structural constituent of virion"/>
    <property type="evidence" value="ECO:0007669"/>
    <property type="project" value="UniProtKB-KW"/>
</dbReference>
<comment type="similarity">
    <text evidence="3">Belongs to the vesiculoviruses matrix protein family.</text>
</comment>
<keyword evidence="10" id="KW-1198">Viral budding</keyword>
<dbReference type="GO" id="GO:0044200">
    <property type="term" value="C:host cell nuclear membrane"/>
    <property type="evidence" value="ECO:0007669"/>
    <property type="project" value="UniProtKB-SubCell"/>
</dbReference>
<evidence type="ECO:0000256" key="1">
    <source>
        <dbReference type="ARBA" id="ARBA00004192"/>
    </source>
</evidence>
<dbReference type="GO" id="GO:0019031">
    <property type="term" value="C:viral envelope"/>
    <property type="evidence" value="ECO:0007669"/>
    <property type="project" value="InterPro"/>
</dbReference>
<proteinExistence type="inferred from homology"/>
<evidence type="ECO:0000313" key="20">
    <source>
        <dbReference type="EMBL" id="AMR98949.1"/>
    </source>
</evidence>
<dbReference type="OrthoDB" id="9191at10239"/>
<evidence type="ECO:0000256" key="10">
    <source>
        <dbReference type="ARBA" id="ARBA00022637"/>
    </source>
</evidence>
<dbReference type="EMBL" id="KU178986">
    <property type="protein sequence ID" value="AMR98949.1"/>
    <property type="molecule type" value="Viral_cRNA"/>
</dbReference>
<evidence type="ECO:0000256" key="8">
    <source>
        <dbReference type="ARBA" id="ARBA00022581"/>
    </source>
</evidence>
<evidence type="ECO:0000256" key="12">
    <source>
        <dbReference type="ARBA" id="ARBA00022844"/>
    </source>
</evidence>
<keyword evidence="11" id="KW-0053">Apoptosis</keyword>
<evidence type="ECO:0000256" key="15">
    <source>
        <dbReference type="ARBA" id="ARBA00023200"/>
    </source>
</evidence>
<feature type="region of interest" description="Disordered" evidence="19">
    <location>
        <begin position="11"/>
        <end position="36"/>
    </location>
</feature>
<dbReference type="KEGG" id="vg:37616376"/>
<evidence type="ECO:0000256" key="9">
    <source>
        <dbReference type="ARBA" id="ARBA00022612"/>
    </source>
</evidence>
<keyword evidence="13" id="KW-1043">Host membrane</keyword>
<keyword evidence="9" id="KW-1188">Viral release from host cell</keyword>
<evidence type="ECO:0000256" key="2">
    <source>
        <dbReference type="ARBA" id="ARBA00004328"/>
    </source>
</evidence>
<comment type="function">
    <text evidence="18">Forms a double layer around the helical nucleocapsid, the inner matrix layer binding to the N helix and the outer matrix layer binding to the envelope glycoprotein. Plays a major role in assembly and budding of virion, by recruiting cellular partners of the ESCRT complexes that play a key role in releasing the budding particle from the host membrane. Condensates the ribonucleocapsid core during virus assembly. Inhibits the host mRNA nuclear export thereby inducing the shut off of cellular transcription and preventing the interferon signaling and the establishment of antiviral state in infected cells. This shutoff presumably inhibits interferon signaling and thus establishment of antiviral state in virus infected cells. Induces cell-rounding, cytoskeleton disorganization and apoptosis in infected cell. Inhibits host transcription, possibly through interaction with host DNA repair factor IIH/TFIIH GTF2H5 subunit.</text>
</comment>
<name>A0A1I9L1X0_PIRYV</name>
<protein>
    <recommendedName>
        <fullName evidence="4">Matrix protein</fullName>
    </recommendedName>
</protein>
<dbReference type="GO" id="GO:0039702">
    <property type="term" value="P:viral budding via host ESCRT complex"/>
    <property type="evidence" value="ECO:0007669"/>
    <property type="project" value="UniProtKB-KW"/>
</dbReference>
<dbReference type="Pfam" id="PF06326">
    <property type="entry name" value="Vesiculo_matrix"/>
    <property type="match status" value="1"/>
</dbReference>
<keyword evidence="15" id="KW-1035">Host cytoplasm</keyword>
<reference evidence="20 21" key="1">
    <citation type="submission" date="2015-11" db="EMBL/GenBank/DDBJ databases">
        <title>Phylogenetic analysis and molecular characterization of Piry vesiculovirus.</title>
        <authorList>
            <person name="Souza W.M."/>
            <person name="Acrani G.O."/>
            <person name="Romeiro M.F."/>
            <person name="Reis O.Jr."/>
            <person name="Tolerado A.L."/>
            <person name="Medeiros D.B."/>
            <person name="Nunes M.R."/>
            <person name="Figueiredo L.T.M."/>
        </authorList>
    </citation>
    <scope>NUCLEOTIDE SEQUENCE [LARGE SCALE GENOMIC DNA]</scope>
    <source>
        <strain evidence="20 21">BeAn2423</strain>
    </source>
</reference>
<evidence type="ECO:0000256" key="19">
    <source>
        <dbReference type="SAM" id="MobiDB-lite"/>
    </source>
</evidence>
<evidence type="ECO:0000256" key="18">
    <source>
        <dbReference type="ARBA" id="ARBA00049944"/>
    </source>
</evidence>
<keyword evidence="6" id="KW-0597">Phosphoprotein</keyword>
<evidence type="ECO:0000256" key="6">
    <source>
        <dbReference type="ARBA" id="ARBA00022553"/>
    </source>
</evidence>
<evidence type="ECO:0000313" key="21">
    <source>
        <dbReference type="Proteomes" id="UP000232714"/>
    </source>
</evidence>
<dbReference type="RefSeq" id="YP_009505534.1">
    <property type="nucleotide sequence ID" value="NC_038286.1"/>
</dbReference>
<organism evidence="20 21">
    <name type="scientific">Piry virus</name>
    <name type="common">PIRYV</name>
    <dbReference type="NCBI Taxonomy" id="11274"/>
    <lineage>
        <taxon>Viruses</taxon>
        <taxon>Riboviria</taxon>
        <taxon>Orthornavirae</taxon>
        <taxon>Negarnaviricota</taxon>
        <taxon>Haploviricotina</taxon>
        <taxon>Monjiviricetes</taxon>
        <taxon>Mononegavirales</taxon>
        <taxon>Rhabdoviridae</taxon>
        <taxon>Alpharhabdovirinae</taxon>
        <taxon>Vesiculovirus</taxon>
        <taxon>Vesiculovirus piry</taxon>
    </lineage>
</organism>
<keyword evidence="12" id="KW-0946">Virion</keyword>